<feature type="transmembrane region" description="Helical" evidence="17">
    <location>
        <begin position="137"/>
        <end position="159"/>
    </location>
</feature>
<dbReference type="GO" id="GO:0008444">
    <property type="term" value="F:CDP-diacylglycerol-glycerol-3-phosphate 3-phosphatidyltransferase activity"/>
    <property type="evidence" value="ECO:0007669"/>
    <property type="project" value="UniProtKB-UniRule"/>
</dbReference>
<protein>
    <recommendedName>
        <fullName evidence="5 15">CDP-diacylglycerol--glycerol-3-phosphate 3-phosphatidyltransferase</fullName>
        <ecNumber evidence="4 15">2.7.8.5</ecNumber>
    </recommendedName>
</protein>
<evidence type="ECO:0000313" key="18">
    <source>
        <dbReference type="EMBL" id="XBH07740.1"/>
    </source>
</evidence>
<evidence type="ECO:0000256" key="3">
    <source>
        <dbReference type="ARBA" id="ARBA00010441"/>
    </source>
</evidence>
<feature type="transmembrane region" description="Helical" evidence="17">
    <location>
        <begin position="165"/>
        <end position="186"/>
    </location>
</feature>
<name>A0AAU7CRN8_9BACT</name>
<evidence type="ECO:0000256" key="6">
    <source>
        <dbReference type="ARBA" id="ARBA00022516"/>
    </source>
</evidence>
<evidence type="ECO:0000256" key="8">
    <source>
        <dbReference type="ARBA" id="ARBA00022692"/>
    </source>
</evidence>
<dbReference type="Pfam" id="PF01066">
    <property type="entry name" value="CDP-OH_P_transf"/>
    <property type="match status" value="1"/>
</dbReference>
<feature type="transmembrane region" description="Helical" evidence="17">
    <location>
        <begin position="21"/>
        <end position="46"/>
    </location>
</feature>
<dbReference type="EC" id="2.7.8.5" evidence="4 15"/>
<keyword evidence="8 17" id="KW-0812">Transmembrane</keyword>
<keyword evidence="12" id="KW-0594">Phospholipid biosynthesis</keyword>
<evidence type="ECO:0000256" key="4">
    <source>
        <dbReference type="ARBA" id="ARBA00013170"/>
    </source>
</evidence>
<feature type="transmembrane region" description="Helical" evidence="17">
    <location>
        <begin position="82"/>
        <end position="104"/>
    </location>
</feature>
<proteinExistence type="inferred from homology"/>
<evidence type="ECO:0000256" key="10">
    <source>
        <dbReference type="ARBA" id="ARBA00023098"/>
    </source>
</evidence>
<dbReference type="PIRSF" id="PIRSF000847">
    <property type="entry name" value="Phos_ph_gly_syn"/>
    <property type="match status" value="1"/>
</dbReference>
<dbReference type="GO" id="GO:0046474">
    <property type="term" value="P:glycerophospholipid biosynthetic process"/>
    <property type="evidence" value="ECO:0007669"/>
    <property type="project" value="TreeGrafter"/>
</dbReference>
<keyword evidence="11 17" id="KW-0472">Membrane</keyword>
<dbReference type="InterPro" id="IPR004570">
    <property type="entry name" value="Phosphatidylglycerol_P_synth"/>
</dbReference>
<comment type="subcellular location">
    <subcellularLocation>
        <location evidence="1">Membrane</location>
        <topology evidence="1">Multi-pass membrane protein</topology>
    </subcellularLocation>
</comment>
<dbReference type="PANTHER" id="PTHR14269:SF62">
    <property type="entry name" value="CDP-DIACYLGLYCEROL--GLYCEROL-3-PHOSPHATE 3-PHOSPHATIDYLTRANSFERASE 1, CHLOROPLASTIC"/>
    <property type="match status" value="1"/>
</dbReference>
<evidence type="ECO:0000256" key="12">
    <source>
        <dbReference type="ARBA" id="ARBA00023209"/>
    </source>
</evidence>
<keyword evidence="9 17" id="KW-1133">Transmembrane helix</keyword>
<evidence type="ECO:0000256" key="1">
    <source>
        <dbReference type="ARBA" id="ARBA00004141"/>
    </source>
</evidence>
<evidence type="ECO:0000256" key="14">
    <source>
        <dbReference type="ARBA" id="ARBA00048586"/>
    </source>
</evidence>
<keyword evidence="10" id="KW-0443">Lipid metabolism</keyword>
<evidence type="ECO:0000256" key="9">
    <source>
        <dbReference type="ARBA" id="ARBA00022989"/>
    </source>
</evidence>
<keyword evidence="6" id="KW-0444">Lipid biosynthesis</keyword>
<reference evidence="18" key="1">
    <citation type="submission" date="2024-05" db="EMBL/GenBank/DDBJ databases">
        <title>Planctomycetes of the genus Singulisphaera possess chitinolytic capabilities.</title>
        <authorList>
            <person name="Ivanova A."/>
        </authorList>
    </citation>
    <scope>NUCLEOTIDE SEQUENCE</scope>
    <source>
        <strain evidence="18">Ch08T</strain>
    </source>
</reference>
<dbReference type="InterPro" id="IPR048254">
    <property type="entry name" value="CDP_ALCOHOL_P_TRANSF_CS"/>
</dbReference>
<evidence type="ECO:0000256" key="11">
    <source>
        <dbReference type="ARBA" id="ARBA00023136"/>
    </source>
</evidence>
<keyword evidence="7 16" id="KW-0808">Transferase</keyword>
<evidence type="ECO:0000256" key="5">
    <source>
        <dbReference type="ARBA" id="ARBA00014944"/>
    </source>
</evidence>
<organism evidence="18">
    <name type="scientific">Singulisphaera sp. Ch08</name>
    <dbReference type="NCBI Taxonomy" id="3120278"/>
    <lineage>
        <taxon>Bacteria</taxon>
        <taxon>Pseudomonadati</taxon>
        <taxon>Planctomycetota</taxon>
        <taxon>Planctomycetia</taxon>
        <taxon>Isosphaerales</taxon>
        <taxon>Isosphaeraceae</taxon>
        <taxon>Singulisphaera</taxon>
    </lineage>
</organism>
<gene>
    <name evidence="18" type="primary">pgsA</name>
    <name evidence="18" type="ORF">V5E97_17415</name>
</gene>
<comment type="catalytic activity">
    <reaction evidence="14">
        <text>a CDP-1,2-diacyl-sn-glycerol + sn-glycerol 3-phosphate = a 1,2-diacyl-sn-glycero-3-phospho-(1'-sn-glycero-3'-phosphate) + CMP + H(+)</text>
        <dbReference type="Rhea" id="RHEA:12593"/>
        <dbReference type="ChEBI" id="CHEBI:15378"/>
        <dbReference type="ChEBI" id="CHEBI:57597"/>
        <dbReference type="ChEBI" id="CHEBI:58332"/>
        <dbReference type="ChEBI" id="CHEBI:60110"/>
        <dbReference type="ChEBI" id="CHEBI:60377"/>
        <dbReference type="EC" id="2.7.8.5"/>
    </reaction>
</comment>
<dbReference type="EMBL" id="CP155447">
    <property type="protein sequence ID" value="XBH07740.1"/>
    <property type="molecule type" value="Genomic_DNA"/>
</dbReference>
<evidence type="ECO:0000256" key="7">
    <source>
        <dbReference type="ARBA" id="ARBA00022679"/>
    </source>
</evidence>
<dbReference type="Gene3D" id="1.20.120.1760">
    <property type="match status" value="1"/>
</dbReference>
<evidence type="ECO:0000256" key="15">
    <source>
        <dbReference type="NCBIfam" id="TIGR00560"/>
    </source>
</evidence>
<dbReference type="InterPro" id="IPR050324">
    <property type="entry name" value="CDP-alcohol_PTase-I"/>
</dbReference>
<keyword evidence="13" id="KW-1208">Phospholipid metabolism</keyword>
<dbReference type="InterPro" id="IPR043130">
    <property type="entry name" value="CDP-OH_PTrfase_TM_dom"/>
</dbReference>
<dbReference type="InterPro" id="IPR000462">
    <property type="entry name" value="CDP-OH_P_trans"/>
</dbReference>
<accession>A0AAU7CRN8</accession>
<sequence>MAVPAEARFWNVPNTLTMSRLVLAVVVFALIAYGQYLPALAVFGIASLTDALDGYFARLLNQGTPLGRQLDPLVDKVIVSGAYIYLLSVPHTGVQPWMVTTIVVREMLIQGLRSHLEGQGQAFGAAMAGKLKTLVQCLSISAILLSLAIPTTNDIWILVRDGLTWLAVALTIYSGLGYVVMAMPIMRKKTSTT</sequence>
<comment type="similarity">
    <text evidence="3 16">Belongs to the CDP-alcohol phosphatidyltransferase class-I family.</text>
</comment>
<comment type="pathway">
    <text evidence="2">Phospholipid metabolism; phosphatidylglycerol biosynthesis; phosphatidylglycerol from CDP-diacylglycerol: step 1/2.</text>
</comment>
<dbReference type="RefSeq" id="WP_406700579.1">
    <property type="nucleotide sequence ID" value="NZ_CP155447.1"/>
</dbReference>
<evidence type="ECO:0000256" key="16">
    <source>
        <dbReference type="RuleBase" id="RU003750"/>
    </source>
</evidence>
<dbReference type="NCBIfam" id="TIGR00560">
    <property type="entry name" value="pgsA"/>
    <property type="match status" value="1"/>
</dbReference>
<evidence type="ECO:0000256" key="17">
    <source>
        <dbReference type="SAM" id="Phobius"/>
    </source>
</evidence>
<dbReference type="PROSITE" id="PS00379">
    <property type="entry name" value="CDP_ALCOHOL_P_TRANSF"/>
    <property type="match status" value="1"/>
</dbReference>
<evidence type="ECO:0000256" key="2">
    <source>
        <dbReference type="ARBA" id="ARBA00005042"/>
    </source>
</evidence>
<dbReference type="PANTHER" id="PTHR14269">
    <property type="entry name" value="CDP-DIACYLGLYCEROL--GLYCEROL-3-PHOSPHATE 3-PHOSPHATIDYLTRANSFERASE-RELATED"/>
    <property type="match status" value="1"/>
</dbReference>
<evidence type="ECO:0000256" key="13">
    <source>
        <dbReference type="ARBA" id="ARBA00023264"/>
    </source>
</evidence>
<dbReference type="AlphaFoldDB" id="A0AAU7CRN8"/>
<dbReference type="GO" id="GO:0016020">
    <property type="term" value="C:membrane"/>
    <property type="evidence" value="ECO:0007669"/>
    <property type="project" value="UniProtKB-SubCell"/>
</dbReference>